<evidence type="ECO:0000259" key="3">
    <source>
        <dbReference type="PROSITE" id="PS50003"/>
    </source>
</evidence>
<dbReference type="Pfam" id="PF20400">
    <property type="entry name" value="BAR_4"/>
    <property type="match status" value="1"/>
</dbReference>
<evidence type="ECO:0000256" key="1">
    <source>
        <dbReference type="ARBA" id="ARBA00022553"/>
    </source>
</evidence>
<proteinExistence type="predicted"/>
<dbReference type="SUPFAM" id="SSF50729">
    <property type="entry name" value="PH domain-like"/>
    <property type="match status" value="1"/>
</dbReference>
<sequence>MAESPPAPTTSATTTSLEEAIPLEITDPTTVLIQRLDSWRHVVDLLHDYGEGHRVMYHNLSRDYERISKSVQDAPRFDSVETVSQNGDKPAHEGISGGFFAIREKSEVLINAATEAEKTIKSTIIPHVDRLSHDIKEHIRGLKSNGFKGVKDVERARGLTQKRIELLGQHTSSFGIFSGKPDPLKDPYIIYRGVLCKLDSQIMKENIQTDTLLSIQRDFKTFESHIVGGIQQMFKLMDQTQNTFWDFQRECYSAITTAFTSIPQDFEWDQFVASNKHILADETAPKRSIDRVKFPNQDHESTRPLIEGVIQRKSTMTFSKTYNSAYYVVTPSKFLHQFASKDYVQSPEPEFSIYLPDANIGAMYPKETGKNKLKITAKDALKTISTKHTFEFKTSTYDDLVKWWNVIHDVATSGSGTLSRKSTLTSPAATADDTAGAGEPAQLDPESTSSPVEPTVDIPVAGTSLAATEVAAAESTRAPVEEPVVSDTAETPVAAETETETETETSKVVTDNH</sequence>
<evidence type="ECO:0000313" key="5">
    <source>
        <dbReference type="Proteomes" id="UP000094385"/>
    </source>
</evidence>
<dbReference type="EMBL" id="KV454297">
    <property type="protein sequence ID" value="ODQ71648.1"/>
    <property type="molecule type" value="Genomic_DNA"/>
</dbReference>
<dbReference type="PROSITE" id="PS50003">
    <property type="entry name" value="PH_DOMAIN"/>
    <property type="match status" value="1"/>
</dbReference>
<gene>
    <name evidence="4" type="ORF">LIPSTDRAFT_73361</name>
</gene>
<feature type="compositionally biased region" description="Polar residues" evidence="2">
    <location>
        <begin position="415"/>
        <end position="427"/>
    </location>
</feature>
<name>A0A1E3Q267_LIPST</name>
<dbReference type="Pfam" id="PF20399">
    <property type="entry name" value="PH_20"/>
    <property type="match status" value="1"/>
</dbReference>
<accession>A0A1E3Q267</accession>
<protein>
    <recommendedName>
        <fullName evidence="3">PH domain-containing protein</fullName>
    </recommendedName>
</protein>
<keyword evidence="1" id="KW-0597">Phosphoprotein</keyword>
<dbReference type="InterPro" id="IPR046869">
    <property type="entry name" value="SLM1/RGC1-like_PH"/>
</dbReference>
<evidence type="ECO:0000313" key="4">
    <source>
        <dbReference type="EMBL" id="ODQ71648.1"/>
    </source>
</evidence>
<dbReference type="OrthoDB" id="5598057at2759"/>
<dbReference type="Proteomes" id="UP000094385">
    <property type="component" value="Unassembled WGS sequence"/>
</dbReference>
<organism evidence="4 5">
    <name type="scientific">Lipomyces starkeyi NRRL Y-11557</name>
    <dbReference type="NCBI Taxonomy" id="675824"/>
    <lineage>
        <taxon>Eukaryota</taxon>
        <taxon>Fungi</taxon>
        <taxon>Dikarya</taxon>
        <taxon>Ascomycota</taxon>
        <taxon>Saccharomycotina</taxon>
        <taxon>Lipomycetes</taxon>
        <taxon>Lipomycetales</taxon>
        <taxon>Lipomycetaceae</taxon>
        <taxon>Lipomyces</taxon>
    </lineage>
</organism>
<evidence type="ECO:0000256" key="2">
    <source>
        <dbReference type="SAM" id="MobiDB-lite"/>
    </source>
</evidence>
<feature type="domain" description="PH" evidence="3">
    <location>
        <begin position="303"/>
        <end position="412"/>
    </location>
</feature>
<dbReference type="InterPro" id="IPR046868">
    <property type="entry name" value="BAR_4"/>
</dbReference>
<dbReference type="InterPro" id="IPR001849">
    <property type="entry name" value="PH_domain"/>
</dbReference>
<keyword evidence="5" id="KW-1185">Reference proteome</keyword>
<dbReference type="Gene3D" id="2.30.29.30">
    <property type="entry name" value="Pleckstrin-homology domain (PH domain)/Phosphotyrosine-binding domain (PTB)"/>
    <property type="match status" value="1"/>
</dbReference>
<dbReference type="AlphaFoldDB" id="A0A1E3Q267"/>
<dbReference type="PANTHER" id="PTHR31941">
    <property type="entry name" value="CYTOSKELETAL SIGNALING PROTEIN SLM1"/>
    <property type="match status" value="1"/>
</dbReference>
<feature type="compositionally biased region" description="Low complexity" evidence="2">
    <location>
        <begin position="428"/>
        <end position="438"/>
    </location>
</feature>
<dbReference type="PANTHER" id="PTHR31941:SF1">
    <property type="entry name" value="CYTOSKELETAL SIGNALING PROTEIN SLM1"/>
    <property type="match status" value="1"/>
</dbReference>
<dbReference type="STRING" id="675824.A0A1E3Q267"/>
<feature type="region of interest" description="Disordered" evidence="2">
    <location>
        <begin position="415"/>
        <end position="513"/>
    </location>
</feature>
<dbReference type="InterPro" id="IPR011993">
    <property type="entry name" value="PH-like_dom_sf"/>
</dbReference>
<reference evidence="4 5" key="1">
    <citation type="journal article" date="2016" name="Proc. Natl. Acad. Sci. U.S.A.">
        <title>Comparative genomics of biotechnologically important yeasts.</title>
        <authorList>
            <person name="Riley R."/>
            <person name="Haridas S."/>
            <person name="Wolfe K.H."/>
            <person name="Lopes M.R."/>
            <person name="Hittinger C.T."/>
            <person name="Goeker M."/>
            <person name="Salamov A.A."/>
            <person name="Wisecaver J.H."/>
            <person name="Long T.M."/>
            <person name="Calvey C.H."/>
            <person name="Aerts A.L."/>
            <person name="Barry K.W."/>
            <person name="Choi C."/>
            <person name="Clum A."/>
            <person name="Coughlan A.Y."/>
            <person name="Deshpande S."/>
            <person name="Douglass A.P."/>
            <person name="Hanson S.J."/>
            <person name="Klenk H.-P."/>
            <person name="LaButti K.M."/>
            <person name="Lapidus A."/>
            <person name="Lindquist E.A."/>
            <person name="Lipzen A.M."/>
            <person name="Meier-Kolthoff J.P."/>
            <person name="Ohm R.A."/>
            <person name="Otillar R.P."/>
            <person name="Pangilinan J.L."/>
            <person name="Peng Y."/>
            <person name="Rokas A."/>
            <person name="Rosa C.A."/>
            <person name="Scheuner C."/>
            <person name="Sibirny A.A."/>
            <person name="Slot J.C."/>
            <person name="Stielow J.B."/>
            <person name="Sun H."/>
            <person name="Kurtzman C.P."/>
            <person name="Blackwell M."/>
            <person name="Grigoriev I.V."/>
            <person name="Jeffries T.W."/>
        </authorList>
    </citation>
    <scope>NUCLEOTIDE SEQUENCE [LARGE SCALE GENOMIC DNA]</scope>
    <source>
        <strain evidence="4 5">NRRL Y-11557</strain>
    </source>
</reference>